<dbReference type="GO" id="GO:0000785">
    <property type="term" value="C:chromatin"/>
    <property type="evidence" value="ECO:0007669"/>
    <property type="project" value="TreeGrafter"/>
</dbReference>
<sequence>MNVKPKYTEKAVGSMIGFGHCLHSSPIFAFIAIASQSKIVTGSSAEEEDEEGKYHKMLRASLVSCVQSVFEFEEYIDIIGHLHLDFGLGRKIKVKVHGLINSQTQRKPMNKAIVDSCLVPQIGSPDEAGSLTSTSVHQSSSFVSEDPDKFLETPGESFTANKTIYSEGVAAEDLVTKTLATNAVVHKDSEKFSPSNEIKNINISSCSIESGISTEIDIVGTDSSQGINQEEDGLSLGENENFSVANYSRKHPNLNWKADEQNTSQMPKSECWESESVLESESSHWTNKEHSFESKSDKLKSQSELPPQDNTSIMMCHSIIQDTAQILRSPSSVQSTSMDNNFASSPHRTSTKYSQKMDHIAPLRSHIVNHPLDMSVLKSKPDEYTQRTEQAKDSKMFSLDEEIQIISSDSVSTAKRKISTPHGGDDAGNECAASKYSSVPPRKLQKCCVEPVTENGGGEKDRYAAAESVCSIETSKVENNFQPLHTEKSNNLKELDVCHVDETTYKANSEETQEENSGIKSSNKNHLKENKSDFDNHWIDDNQANTSSFVKNFNKIHQQKSSAKVTIPHHVIASSSTTWSIQHGQGSTNSPSGCTSSIPWQRRDMSRKEEYEFLEMNPFCDLAEFSNRHPHVHQRTYYRWKRRIKEEFMILEQCPDMSFSQFSGVVLQAKENVFSHWKSLISQGKGFFAPSDSSKRLETKISTSQEQQQNTEEYTFLQKNLSATFLDFSQQFPGASLSFFNTLKQKSLQEFALFHQKKHMSYKEFSKLVNISEDVFTEWQACVQSLSQLQGALSPMVPGSSLNPIANFKSLESNGFDRKSHLLTMPTALKKPLPTSILNENSVLPTINESMTHSLSASYLASLQNLMFPWPGYYGLGPQLAPQHLLPFMLWPGVMGSLAGASSAGHLALLSQLQSVSTNSSPTSAPQGLQDCMNSSSGIVEPKHANIDACLKKQNDQSAKNENPKAHKLYGDLKIPCTNKMLSPHQTDKEESNDSSAYGALNRSRKQNLQEYIHYLYKPELGFRELETLFPSISSRTFYRWRKEMNAAVLLIEEKPDMEFVNFHTVFPDIPEEIFHIWQGRAKNGEPVLHPSTVINKTDASESRNNHDVMSTLDPSPCPKYQQNQRFSPEINPQAPAEESKPHFLNNVTSTKHASLDGPSLAHHKKSNSSSNISSDDGCIHPFVNQFPFGEEQAQQKKCYKEDYLYVQQNPALDFATFSRHFPHTSVRTFYRWKKELRDAVEYLRCNPTVDYASYKAMDATVSEEVFDVWKAVVKNNFVFGENVMQEESLQDMSPVHTDENYNTALSYLHLNPSITYAEFTQLFPQVTVNTFEVWKEETNQLIKYIQANPNVQFSDISSLLPNVSQTSFAQWKEAAERDLNNEQNDLSSPNANPTPSQCNVEFTKSQMTKAFVHLMYNPTISFKNYQAKFEFVSPSTFELWLNKIRAVIVDIMSKPNMTYDDFNIKDMSPDLFDKLRSFGPQDLSLLDDRCKEAREAQDETTDTYHLPMETGNTQTSWRAIAFLQTHPSVSWKDFHSLHPSITLNEYLKWNAYITEQIDFIKENIDLSFSAFTKYYPHTSREVFSFWKRDVCSPGLQNDSHHFLGKVQHCTEEDLIQNEHRNMSDLSVAGKKKIENLSKHVSTVGKRDKSFDGTESSLSKLTKFASVPVVSTSLDSIGNHYQSAAPENEMCKNFKDQRDSHKQTSPVASLQVSGPSLVINHHLNSYQSTGTTYSDMSPNPESIEAHCSPLKHSSSSSLSLSALVSLNGGSNSYSRKSRNQQILSPEPEKVVPCIAPSSTSIPWHNHIQSQSHQMNPDEAVGGRDEDEAFSSQRQKKMSRAEYMFVKANPEVDSQEFSRIFPGVSARTFYRWKKEIRAQMQLS</sequence>
<feature type="compositionally biased region" description="Basic and acidic residues" evidence="1">
    <location>
        <begin position="286"/>
        <end position="301"/>
    </location>
</feature>
<feature type="region of interest" description="Disordered" evidence="1">
    <location>
        <begin position="1150"/>
        <end position="1174"/>
    </location>
</feature>
<feature type="compositionally biased region" description="Basic and acidic residues" evidence="1">
    <location>
        <begin position="526"/>
        <end position="539"/>
    </location>
</feature>
<organism evidence="2 3">
    <name type="scientific">Plakobranchus ocellatus</name>
    <dbReference type="NCBI Taxonomy" id="259542"/>
    <lineage>
        <taxon>Eukaryota</taxon>
        <taxon>Metazoa</taxon>
        <taxon>Spiralia</taxon>
        <taxon>Lophotrochozoa</taxon>
        <taxon>Mollusca</taxon>
        <taxon>Gastropoda</taxon>
        <taxon>Heterobranchia</taxon>
        <taxon>Euthyneura</taxon>
        <taxon>Panpulmonata</taxon>
        <taxon>Sacoglossa</taxon>
        <taxon>Placobranchoidea</taxon>
        <taxon>Plakobranchidae</taxon>
        <taxon>Plakobranchus</taxon>
    </lineage>
</organism>
<dbReference type="InterPro" id="IPR038822">
    <property type="entry name" value="Vertnin-like"/>
</dbReference>
<dbReference type="GO" id="GO:0006357">
    <property type="term" value="P:regulation of transcription by RNA polymerase II"/>
    <property type="evidence" value="ECO:0007669"/>
    <property type="project" value="TreeGrafter"/>
</dbReference>
<feature type="region of interest" description="Disordered" evidence="1">
    <location>
        <begin position="1807"/>
        <end position="1834"/>
    </location>
</feature>
<dbReference type="PANTHER" id="PTHR16081">
    <property type="entry name" value="VERTNIN"/>
    <property type="match status" value="1"/>
</dbReference>
<name>A0AAV4BZY5_9GAST</name>
<feature type="region of interest" description="Disordered" evidence="1">
    <location>
        <begin position="282"/>
        <end position="308"/>
    </location>
</feature>
<evidence type="ECO:0000256" key="1">
    <source>
        <dbReference type="SAM" id="MobiDB-lite"/>
    </source>
</evidence>
<feature type="region of interest" description="Disordered" evidence="1">
    <location>
        <begin position="413"/>
        <end position="436"/>
    </location>
</feature>
<dbReference type="Proteomes" id="UP000735302">
    <property type="component" value="Unassembled WGS sequence"/>
</dbReference>
<feature type="region of interest" description="Disordered" evidence="1">
    <location>
        <begin position="580"/>
        <end position="599"/>
    </location>
</feature>
<feature type="compositionally biased region" description="Polar residues" evidence="1">
    <location>
        <begin position="515"/>
        <end position="524"/>
    </location>
</feature>
<accession>A0AAV4BZY5</accession>
<feature type="region of interest" description="Disordered" evidence="1">
    <location>
        <begin position="1097"/>
        <end position="1126"/>
    </location>
</feature>
<feature type="region of interest" description="Disordered" evidence="1">
    <location>
        <begin position="1769"/>
        <end position="1788"/>
    </location>
</feature>
<dbReference type="PANTHER" id="PTHR16081:SF0">
    <property type="entry name" value="VERTNIN"/>
    <property type="match status" value="1"/>
</dbReference>
<keyword evidence="3" id="KW-1185">Reference proteome</keyword>
<dbReference type="EMBL" id="BLXT01005777">
    <property type="protein sequence ID" value="GFO25819.1"/>
    <property type="molecule type" value="Genomic_DNA"/>
</dbReference>
<evidence type="ECO:0000313" key="2">
    <source>
        <dbReference type="EMBL" id="GFO25819.1"/>
    </source>
</evidence>
<reference evidence="2 3" key="1">
    <citation type="journal article" date="2021" name="Elife">
        <title>Chloroplast acquisition without the gene transfer in kleptoplastic sea slugs, Plakobranchus ocellatus.</title>
        <authorList>
            <person name="Maeda T."/>
            <person name="Takahashi S."/>
            <person name="Yoshida T."/>
            <person name="Shimamura S."/>
            <person name="Takaki Y."/>
            <person name="Nagai Y."/>
            <person name="Toyoda A."/>
            <person name="Suzuki Y."/>
            <person name="Arimoto A."/>
            <person name="Ishii H."/>
            <person name="Satoh N."/>
            <person name="Nishiyama T."/>
            <person name="Hasebe M."/>
            <person name="Maruyama T."/>
            <person name="Minagawa J."/>
            <person name="Obokata J."/>
            <person name="Shigenobu S."/>
        </authorList>
    </citation>
    <scope>NUCLEOTIDE SEQUENCE [LARGE SCALE GENOMIC DNA]</scope>
</reference>
<protein>
    <recommendedName>
        <fullName evidence="4">Vertnin</fullName>
    </recommendedName>
</protein>
<proteinExistence type="predicted"/>
<feature type="region of interest" description="Disordered" evidence="1">
    <location>
        <begin position="506"/>
        <end position="539"/>
    </location>
</feature>
<comment type="caution">
    <text evidence="2">The sequence shown here is derived from an EMBL/GenBank/DDBJ whole genome shotgun (WGS) entry which is preliminary data.</text>
</comment>
<evidence type="ECO:0008006" key="4">
    <source>
        <dbReference type="Google" id="ProtNLM"/>
    </source>
</evidence>
<feature type="region of interest" description="Disordered" evidence="1">
    <location>
        <begin position="333"/>
        <end position="352"/>
    </location>
</feature>
<gene>
    <name evidence="2" type="ORF">PoB_005232400</name>
</gene>
<evidence type="ECO:0000313" key="3">
    <source>
        <dbReference type="Proteomes" id="UP000735302"/>
    </source>
</evidence>